<protein>
    <submittedName>
        <fullName evidence="2">Uncharacterized protein</fullName>
    </submittedName>
</protein>
<name>A0ABX2QKP3_9HYPH</name>
<evidence type="ECO:0000256" key="1">
    <source>
        <dbReference type="SAM" id="SignalP"/>
    </source>
</evidence>
<dbReference type="Proteomes" id="UP000659172">
    <property type="component" value="Unassembled WGS sequence"/>
</dbReference>
<feature type="signal peptide" evidence="1">
    <location>
        <begin position="1"/>
        <end position="27"/>
    </location>
</feature>
<dbReference type="EMBL" id="JABXYK010000016">
    <property type="protein sequence ID" value="NVP57808.1"/>
    <property type="molecule type" value="Genomic_DNA"/>
</dbReference>
<evidence type="ECO:0000313" key="2">
    <source>
        <dbReference type="EMBL" id="NVP57808.1"/>
    </source>
</evidence>
<comment type="caution">
    <text evidence="2">The sequence shown here is derived from an EMBL/GenBank/DDBJ whole genome shotgun (WGS) entry which is preliminary data.</text>
</comment>
<keyword evidence="3" id="KW-1185">Reference proteome</keyword>
<organism evidence="2 3">
    <name type="scientific">Mycoplana rhizolycopersici</name>
    <dbReference type="NCBI Taxonomy" id="2746702"/>
    <lineage>
        <taxon>Bacteria</taxon>
        <taxon>Pseudomonadati</taxon>
        <taxon>Pseudomonadota</taxon>
        <taxon>Alphaproteobacteria</taxon>
        <taxon>Hyphomicrobiales</taxon>
        <taxon>Rhizobiaceae</taxon>
        <taxon>Mycoplana</taxon>
    </lineage>
</organism>
<accession>A0ABX2QKP3</accession>
<gene>
    <name evidence="2" type="ORF">HV823_21390</name>
</gene>
<keyword evidence="1" id="KW-0732">Signal</keyword>
<evidence type="ECO:0000313" key="3">
    <source>
        <dbReference type="Proteomes" id="UP000659172"/>
    </source>
</evidence>
<proteinExistence type="predicted"/>
<sequence>MNIPVNLLIIRISFCLLTVFIATDTHAAGNSVSSDAFNTDGPWAFRNSPGNKGGKTVYIDTTQSKESSDVWLGFTCGEDRRIFASILDQSGFPVAVGDDVSVEITLDYSATPWNATAKKTSETILTFNPKFSNDLFTYAIHAQALTTTFLNNDQAMQTHSFRLQPNSMAFRGIIDTCLPRHIELERSL</sequence>
<reference evidence="2 3" key="1">
    <citation type="submission" date="2020-06" db="EMBL/GenBank/DDBJ databases">
        <title>Rhizobium sp.nov. isolated from the tomato plant.</title>
        <authorList>
            <person name="Thin K.K."/>
            <person name="Zhang X."/>
            <person name="He S."/>
        </authorList>
    </citation>
    <scope>NUCLEOTIDE SEQUENCE [LARGE SCALE GENOMIC DNA]</scope>
    <source>
        <strain evidence="2 3">DBTS2</strain>
    </source>
</reference>
<dbReference type="RefSeq" id="WP_176951732.1">
    <property type="nucleotide sequence ID" value="NZ_JABXYK010000016.1"/>
</dbReference>
<feature type="chain" id="PRO_5046954841" evidence="1">
    <location>
        <begin position="28"/>
        <end position="188"/>
    </location>
</feature>